<keyword evidence="1" id="KW-0732">Signal</keyword>
<comment type="caution">
    <text evidence="3">The sequence shown here is derived from an EMBL/GenBank/DDBJ whole genome shotgun (WGS) entry which is preliminary data.</text>
</comment>
<dbReference type="InterPro" id="IPR011871">
    <property type="entry name" value="Fib_succ_major"/>
</dbReference>
<dbReference type="PROSITE" id="PS51257">
    <property type="entry name" value="PROKAR_LIPOPROTEIN"/>
    <property type="match status" value="1"/>
</dbReference>
<name>A0ABQ6Q2L2_9BACT</name>
<proteinExistence type="predicted"/>
<evidence type="ECO:0000256" key="1">
    <source>
        <dbReference type="SAM" id="SignalP"/>
    </source>
</evidence>
<dbReference type="Pfam" id="PF09603">
    <property type="entry name" value="Fib_succ_major"/>
    <property type="match status" value="1"/>
</dbReference>
<evidence type="ECO:0000313" key="4">
    <source>
        <dbReference type="Proteomes" id="UP001307705"/>
    </source>
</evidence>
<evidence type="ECO:0000313" key="3">
    <source>
        <dbReference type="EMBL" id="GMQ34414.1"/>
    </source>
</evidence>
<feature type="domain" description="Fibrobacter succinogenes major paralogous" evidence="2">
    <location>
        <begin position="509"/>
        <end position="696"/>
    </location>
</feature>
<dbReference type="EMBL" id="BTPE01000009">
    <property type="protein sequence ID" value="GMQ34414.1"/>
    <property type="molecule type" value="Genomic_DNA"/>
</dbReference>
<dbReference type="RefSeq" id="WP_338229240.1">
    <property type="nucleotide sequence ID" value="NZ_BTPE01000009.1"/>
</dbReference>
<organism evidence="3 4">
    <name type="scientific">Algoriphagus taiwanensis</name>
    <dbReference type="NCBI Taxonomy" id="1445656"/>
    <lineage>
        <taxon>Bacteria</taxon>
        <taxon>Pseudomonadati</taxon>
        <taxon>Bacteroidota</taxon>
        <taxon>Cytophagia</taxon>
        <taxon>Cytophagales</taxon>
        <taxon>Cyclobacteriaceae</taxon>
        <taxon>Algoriphagus</taxon>
    </lineage>
</organism>
<feature type="signal peptide" evidence="1">
    <location>
        <begin position="1"/>
        <end position="19"/>
    </location>
</feature>
<gene>
    <name evidence="3" type="ORF">Ataiwa_26860</name>
</gene>
<sequence length="698" mass="79122">MRKISYFIFLLLLAVVACNQEEVPVIDDFNYQGSISKEFFPYQIRYFSPGPLASGIETVTGFFGEVPIEAGVTEKNEVVFKVPDLPPGKYQLKLDLQKEIRVWDVTLVENSISPEAIAGFWSNYFEGSAQIKDSLSQNPTYQYFLEDVQKWSDHFLSQYSNLSSKERNELIYLIYQNGFEKFVPFSLQAEGEFENCLDEKFTLFQLNTFEQDWELNQLKARIAFLPKSTFNDAFLSFLGDLILRNLLVQEFLGSQIFICKIVKEVDLKSKFGVLGTDPLLFNSGNSLALELTGGFSPLRALDGSESLNGLGAKVSYIKSIKNQNSSNRDLIFSIQQERNLELPTFSFITYYDFPLTNFIEKRALTEFEFEVQSISNPGVSYSKGEIVDGKLYLAFSKLGEGTQEFDFVLDIHFDGFQVSRTIKGIVVDESELILDLFFDSGTAFLQVFSGMAPLMIEWSNGIINETQATFNSGNHSVIVRGGGEEIVLEFFVPEFGEVMDREGNEYTTVKIGDRWWMAENLRNTIRIDGRPVPRRSDWPAPNPNSPQNFDFASYSPYINDSEFERNYGYLYNLHALPGCLCPDGWEIPTTEDFEALARELGGAFEAGKMLKKRGSWEESYPYSSNESGFNARAGGLKNQFGSFESLGVFTGWWARNSANDDLLPNTIALLEAGTSSLQISLRSSFFFEGHYIRCIKKE</sequence>
<feature type="chain" id="PRO_5045355674" description="Fibrobacter succinogenes major paralogous domain-containing protein" evidence="1">
    <location>
        <begin position="20"/>
        <end position="698"/>
    </location>
</feature>
<protein>
    <recommendedName>
        <fullName evidence="2">Fibrobacter succinogenes major paralogous domain-containing protein</fullName>
    </recommendedName>
</protein>
<dbReference type="Proteomes" id="UP001307705">
    <property type="component" value="Unassembled WGS sequence"/>
</dbReference>
<evidence type="ECO:0000259" key="2">
    <source>
        <dbReference type="Pfam" id="PF09603"/>
    </source>
</evidence>
<keyword evidence="4" id="KW-1185">Reference proteome</keyword>
<dbReference type="NCBIfam" id="TIGR02145">
    <property type="entry name" value="Fib_succ_major"/>
    <property type="match status" value="1"/>
</dbReference>
<accession>A0ABQ6Q2L2</accession>
<reference evidence="3 4" key="1">
    <citation type="submission" date="2023-08" db="EMBL/GenBank/DDBJ databases">
        <title>Draft genome sequence of Algoriphagus taiwanensis.</title>
        <authorList>
            <person name="Takatani N."/>
            <person name="Hosokawa M."/>
            <person name="Sawabe T."/>
        </authorList>
    </citation>
    <scope>NUCLEOTIDE SEQUENCE [LARGE SCALE GENOMIC DNA]</scope>
    <source>
        <strain evidence="3 4">JCM 19755</strain>
    </source>
</reference>